<sequence length="109" mass="12167">MQQLPIEIRNIIWEYVNLRIVASAFTIVTREILRLAKSVNWLDRREILLNLGSQISLKMISVFGTSYIQAFEHGGITNTITSVVDRLSFVMALGGICAIKLLGTGWDSG</sequence>
<organism evidence="1 2">
    <name type="scientific">Mollisia scopiformis</name>
    <name type="common">Conifer needle endophyte fungus</name>
    <name type="synonym">Phialocephala scopiformis</name>
    <dbReference type="NCBI Taxonomy" id="149040"/>
    <lineage>
        <taxon>Eukaryota</taxon>
        <taxon>Fungi</taxon>
        <taxon>Dikarya</taxon>
        <taxon>Ascomycota</taxon>
        <taxon>Pezizomycotina</taxon>
        <taxon>Leotiomycetes</taxon>
        <taxon>Helotiales</taxon>
        <taxon>Mollisiaceae</taxon>
        <taxon>Mollisia</taxon>
    </lineage>
</organism>
<dbReference type="GeneID" id="28816943"/>
<dbReference type="RefSeq" id="XP_018076472.1">
    <property type="nucleotide sequence ID" value="XM_018207217.1"/>
</dbReference>
<reference evidence="1 2" key="1">
    <citation type="submission" date="2015-10" db="EMBL/GenBank/DDBJ databases">
        <title>Full genome of DAOMC 229536 Phialocephala scopiformis, a fungal endophyte of spruce producing the potent anti-insectan compound rugulosin.</title>
        <authorList>
            <consortium name="DOE Joint Genome Institute"/>
            <person name="Walker A.K."/>
            <person name="Frasz S.L."/>
            <person name="Seifert K.A."/>
            <person name="Miller J.D."/>
            <person name="Mondo S.J."/>
            <person name="Labutti K."/>
            <person name="Lipzen A."/>
            <person name="Dockter R."/>
            <person name="Kennedy M."/>
            <person name="Grigoriev I.V."/>
            <person name="Spatafora J.W."/>
        </authorList>
    </citation>
    <scope>NUCLEOTIDE SEQUENCE [LARGE SCALE GENOMIC DNA]</scope>
    <source>
        <strain evidence="1 2">CBS 120377</strain>
    </source>
</reference>
<dbReference type="KEGG" id="psco:LY89DRAFT_394568"/>
<gene>
    <name evidence="1" type="ORF">LY89DRAFT_394568</name>
</gene>
<evidence type="ECO:0000313" key="1">
    <source>
        <dbReference type="EMBL" id="KUJ22117.1"/>
    </source>
</evidence>
<accession>A0A194XQW2</accession>
<dbReference type="InParanoid" id="A0A194XQW2"/>
<keyword evidence="2" id="KW-1185">Reference proteome</keyword>
<dbReference type="AlphaFoldDB" id="A0A194XQW2"/>
<protein>
    <submittedName>
        <fullName evidence="1">Uncharacterized protein</fullName>
    </submittedName>
</protein>
<dbReference type="EMBL" id="KQ947407">
    <property type="protein sequence ID" value="KUJ22117.1"/>
    <property type="molecule type" value="Genomic_DNA"/>
</dbReference>
<name>A0A194XQW2_MOLSC</name>
<evidence type="ECO:0000313" key="2">
    <source>
        <dbReference type="Proteomes" id="UP000070700"/>
    </source>
</evidence>
<proteinExistence type="predicted"/>
<dbReference type="Proteomes" id="UP000070700">
    <property type="component" value="Unassembled WGS sequence"/>
</dbReference>
<dbReference type="OrthoDB" id="3552637at2759"/>